<name>A0A1M6LXW6_9BACT</name>
<keyword evidence="12" id="KW-1185">Reference proteome</keyword>
<keyword evidence="8 9" id="KW-0472">Membrane</keyword>
<comment type="subcellular location">
    <subcellularLocation>
        <location evidence="1 9">Cell membrane</location>
        <topology evidence="1 9">Multi-pass membrane protein</topology>
    </subcellularLocation>
</comment>
<organism evidence="11 12">
    <name type="scientific">Desulfatibacillum alkenivorans DSM 16219</name>
    <dbReference type="NCBI Taxonomy" id="1121393"/>
    <lineage>
        <taxon>Bacteria</taxon>
        <taxon>Pseudomonadati</taxon>
        <taxon>Thermodesulfobacteriota</taxon>
        <taxon>Desulfobacteria</taxon>
        <taxon>Desulfobacterales</taxon>
        <taxon>Desulfatibacillaceae</taxon>
        <taxon>Desulfatibacillum</taxon>
    </lineage>
</organism>
<evidence type="ECO:0000313" key="12">
    <source>
        <dbReference type="Proteomes" id="UP000183994"/>
    </source>
</evidence>
<dbReference type="EMBL" id="FQZU01000011">
    <property type="protein sequence ID" value="SHJ76097.1"/>
    <property type="molecule type" value="Genomic_DNA"/>
</dbReference>
<feature type="transmembrane region" description="Helical" evidence="9">
    <location>
        <begin position="206"/>
        <end position="228"/>
    </location>
</feature>
<dbReference type="Pfam" id="PF00528">
    <property type="entry name" value="BPD_transp_1"/>
    <property type="match status" value="1"/>
</dbReference>
<dbReference type="PANTHER" id="PTHR43470:SF3">
    <property type="entry name" value="PHOSPHATE TRANSPORT SYSTEM PERMEASE PROTEIN PSTA-RELATED"/>
    <property type="match status" value="1"/>
</dbReference>
<dbReference type="GO" id="GO:0005315">
    <property type="term" value="F:phosphate transmembrane transporter activity"/>
    <property type="evidence" value="ECO:0007669"/>
    <property type="project" value="InterPro"/>
</dbReference>
<keyword evidence="5 9" id="KW-1003">Cell membrane</keyword>
<dbReference type="GO" id="GO:0035435">
    <property type="term" value="P:phosphate ion transmembrane transport"/>
    <property type="evidence" value="ECO:0007669"/>
    <property type="project" value="InterPro"/>
</dbReference>
<evidence type="ECO:0000256" key="2">
    <source>
        <dbReference type="ARBA" id="ARBA00007069"/>
    </source>
</evidence>
<comment type="similarity">
    <text evidence="2 9">Belongs to the binding-protein-dependent transport system permease family. CysTW subfamily.</text>
</comment>
<evidence type="ECO:0000256" key="7">
    <source>
        <dbReference type="ARBA" id="ARBA00022989"/>
    </source>
</evidence>
<evidence type="ECO:0000256" key="9">
    <source>
        <dbReference type="RuleBase" id="RU363043"/>
    </source>
</evidence>
<evidence type="ECO:0000313" key="11">
    <source>
        <dbReference type="EMBL" id="SHJ76097.1"/>
    </source>
</evidence>
<sequence>MLNLQTESISLKQQNGQFGKNGAPQGTPKSRRRLYQSIVFNFLRAAALINGAALAIILWFMLARGWRAINWEFLTTAPYDSMTKGGILPCIVGTLCLGIGAMIVAFPIGVASAIYLNEYARPGKVLRVIRLGINNLAGVPSVVFGLFGLAFFVIYLEMGVSLLAGALTLAAMSLPVIIGASEEALKSVPDTYREASLGLGATKWQTIYRVVLPAALPGILTGGILGLSRAAGELAPVMFTAAVFFAPHLPSSPFSEVMTLPYHIYVLATAGTEIEATRPLQYGSALVLIALVLGMNLAAIIYRARLRNRLS</sequence>
<dbReference type="InterPro" id="IPR035906">
    <property type="entry name" value="MetI-like_sf"/>
</dbReference>
<feature type="transmembrane region" description="Helical" evidence="9">
    <location>
        <begin position="86"/>
        <end position="116"/>
    </location>
</feature>
<dbReference type="Gene3D" id="1.10.3720.10">
    <property type="entry name" value="MetI-like"/>
    <property type="match status" value="1"/>
</dbReference>
<dbReference type="STRING" id="1121393.SAMN02745216_02219"/>
<evidence type="ECO:0000256" key="5">
    <source>
        <dbReference type="ARBA" id="ARBA00022475"/>
    </source>
</evidence>
<dbReference type="NCBIfam" id="TIGR00974">
    <property type="entry name" value="3a0107s02c"/>
    <property type="match status" value="1"/>
</dbReference>
<dbReference type="PANTHER" id="PTHR43470">
    <property type="entry name" value="PHOSPHATE TRANSPORT SYSTEM PERMEASE PROTEIN PSTA-RELATED"/>
    <property type="match status" value="1"/>
</dbReference>
<dbReference type="InterPro" id="IPR005672">
    <property type="entry name" value="Phosphate_PstA"/>
</dbReference>
<feature type="transmembrane region" description="Helical" evidence="9">
    <location>
        <begin position="136"/>
        <end position="156"/>
    </location>
</feature>
<gene>
    <name evidence="11" type="ORF">SAMN02745216_02219</name>
</gene>
<keyword evidence="6 9" id="KW-0812">Transmembrane</keyword>
<feature type="domain" description="ABC transmembrane type-1" evidence="10">
    <location>
        <begin position="91"/>
        <end position="299"/>
    </location>
</feature>
<proteinExistence type="inferred from homology"/>
<evidence type="ECO:0000256" key="3">
    <source>
        <dbReference type="ARBA" id="ARBA00016864"/>
    </source>
</evidence>
<feature type="transmembrane region" description="Helical" evidence="9">
    <location>
        <begin position="282"/>
        <end position="302"/>
    </location>
</feature>
<dbReference type="InterPro" id="IPR000515">
    <property type="entry name" value="MetI-like"/>
</dbReference>
<dbReference type="PROSITE" id="PS50928">
    <property type="entry name" value="ABC_TM1"/>
    <property type="match status" value="1"/>
</dbReference>
<evidence type="ECO:0000256" key="6">
    <source>
        <dbReference type="ARBA" id="ARBA00022692"/>
    </source>
</evidence>
<evidence type="ECO:0000256" key="4">
    <source>
        <dbReference type="ARBA" id="ARBA00022448"/>
    </source>
</evidence>
<dbReference type="GO" id="GO:0005886">
    <property type="term" value="C:plasma membrane"/>
    <property type="evidence" value="ECO:0007669"/>
    <property type="project" value="UniProtKB-SubCell"/>
</dbReference>
<protein>
    <recommendedName>
        <fullName evidence="3 9">Phosphate transport system permease protein PstA</fullName>
    </recommendedName>
</protein>
<evidence type="ECO:0000256" key="1">
    <source>
        <dbReference type="ARBA" id="ARBA00004651"/>
    </source>
</evidence>
<evidence type="ECO:0000256" key="8">
    <source>
        <dbReference type="ARBA" id="ARBA00023136"/>
    </source>
</evidence>
<dbReference type="AlphaFoldDB" id="A0A1M6LXW6"/>
<keyword evidence="4" id="KW-0813">Transport</keyword>
<keyword evidence="7 9" id="KW-1133">Transmembrane helix</keyword>
<evidence type="ECO:0000259" key="10">
    <source>
        <dbReference type="PROSITE" id="PS50928"/>
    </source>
</evidence>
<feature type="transmembrane region" description="Helical" evidence="9">
    <location>
        <begin position="162"/>
        <end position="185"/>
    </location>
</feature>
<dbReference type="OrthoDB" id="9807065at2"/>
<dbReference type="CDD" id="cd06261">
    <property type="entry name" value="TM_PBP2"/>
    <property type="match status" value="1"/>
</dbReference>
<reference evidence="12" key="1">
    <citation type="submission" date="2016-11" db="EMBL/GenBank/DDBJ databases">
        <authorList>
            <person name="Varghese N."/>
            <person name="Submissions S."/>
        </authorList>
    </citation>
    <scope>NUCLEOTIDE SEQUENCE [LARGE SCALE GENOMIC DNA]</scope>
    <source>
        <strain evidence="12">DSM 16219</strain>
    </source>
</reference>
<dbReference type="SUPFAM" id="SSF161098">
    <property type="entry name" value="MetI-like"/>
    <property type="match status" value="1"/>
</dbReference>
<feature type="transmembrane region" description="Helical" evidence="9">
    <location>
        <begin position="38"/>
        <end position="66"/>
    </location>
</feature>
<dbReference type="Proteomes" id="UP000183994">
    <property type="component" value="Unassembled WGS sequence"/>
</dbReference>
<accession>A0A1M6LXW6</accession>